<dbReference type="Proteomes" id="UP000006727">
    <property type="component" value="Chromosome 4"/>
</dbReference>
<name>A0A7I3Z3F3_PHYPA</name>
<sequence length="67" mass="7526">MKDLRFPIPTPNRMTPFLSSTGQQVTHHFTLLRKPSTNEVQKNLFAIPLLRGPGAQACEDFTSQADK</sequence>
<dbReference type="EMBL" id="ABEU02000004">
    <property type="status" value="NOT_ANNOTATED_CDS"/>
    <property type="molecule type" value="Genomic_DNA"/>
</dbReference>
<evidence type="ECO:0000256" key="1">
    <source>
        <dbReference type="SAM" id="MobiDB-lite"/>
    </source>
</evidence>
<evidence type="ECO:0000313" key="3">
    <source>
        <dbReference type="Proteomes" id="UP000006727"/>
    </source>
</evidence>
<feature type="region of interest" description="Disordered" evidence="1">
    <location>
        <begin position="1"/>
        <end position="20"/>
    </location>
</feature>
<protein>
    <submittedName>
        <fullName evidence="2">Uncharacterized protein</fullName>
    </submittedName>
</protein>
<keyword evidence="3" id="KW-1185">Reference proteome</keyword>
<dbReference type="InParanoid" id="A0A7I3Z3F3"/>
<proteinExistence type="predicted"/>
<dbReference type="Gramene" id="Pp3c4_28950V3.1">
    <property type="protein sequence ID" value="PAC:32920473.CDS.1"/>
    <property type="gene ID" value="Pp3c4_28950"/>
</dbReference>
<reference evidence="2 3" key="2">
    <citation type="journal article" date="2018" name="Plant J.">
        <title>The Physcomitrella patens chromosome-scale assembly reveals moss genome structure and evolution.</title>
        <authorList>
            <person name="Lang D."/>
            <person name="Ullrich K.K."/>
            <person name="Murat F."/>
            <person name="Fuchs J."/>
            <person name="Jenkins J."/>
            <person name="Haas F.B."/>
            <person name="Piednoel M."/>
            <person name="Gundlach H."/>
            <person name="Van Bel M."/>
            <person name="Meyberg R."/>
            <person name="Vives C."/>
            <person name="Morata J."/>
            <person name="Symeonidi A."/>
            <person name="Hiss M."/>
            <person name="Muchero W."/>
            <person name="Kamisugi Y."/>
            <person name="Saleh O."/>
            <person name="Blanc G."/>
            <person name="Decker E.L."/>
            <person name="van Gessel N."/>
            <person name="Grimwood J."/>
            <person name="Hayes R.D."/>
            <person name="Graham S.W."/>
            <person name="Gunter L.E."/>
            <person name="McDaniel S.F."/>
            <person name="Hoernstein S.N.W."/>
            <person name="Larsson A."/>
            <person name="Li F.W."/>
            <person name="Perroud P.F."/>
            <person name="Phillips J."/>
            <person name="Ranjan P."/>
            <person name="Rokshar D.S."/>
            <person name="Rothfels C.J."/>
            <person name="Schneider L."/>
            <person name="Shu S."/>
            <person name="Stevenson D.W."/>
            <person name="Thummler F."/>
            <person name="Tillich M."/>
            <person name="Villarreal Aguilar J.C."/>
            <person name="Widiez T."/>
            <person name="Wong G.K."/>
            <person name="Wymore A."/>
            <person name="Zhang Y."/>
            <person name="Zimmer A.D."/>
            <person name="Quatrano R.S."/>
            <person name="Mayer K.F.X."/>
            <person name="Goodstein D."/>
            <person name="Casacuberta J.M."/>
            <person name="Vandepoele K."/>
            <person name="Reski R."/>
            <person name="Cuming A.C."/>
            <person name="Tuskan G.A."/>
            <person name="Maumus F."/>
            <person name="Salse J."/>
            <person name="Schmutz J."/>
            <person name="Rensing S.A."/>
        </authorList>
    </citation>
    <scope>NUCLEOTIDE SEQUENCE [LARGE SCALE GENOMIC DNA]</scope>
    <source>
        <strain evidence="2 3">cv. Gransden 2004</strain>
    </source>
</reference>
<dbReference type="EnsemblPlants" id="Pp3c4_28950V3.1">
    <property type="protein sequence ID" value="PAC:32920473.CDS.1"/>
    <property type="gene ID" value="Pp3c4_28950"/>
</dbReference>
<reference evidence="2" key="3">
    <citation type="submission" date="2020-12" db="UniProtKB">
        <authorList>
            <consortium name="EnsemblPlants"/>
        </authorList>
    </citation>
    <scope>IDENTIFICATION</scope>
</reference>
<dbReference type="AlphaFoldDB" id="A0A7I3Z3F3"/>
<organism evidence="2 3">
    <name type="scientific">Physcomitrium patens</name>
    <name type="common">Spreading-leaved earth moss</name>
    <name type="synonym">Physcomitrella patens</name>
    <dbReference type="NCBI Taxonomy" id="3218"/>
    <lineage>
        <taxon>Eukaryota</taxon>
        <taxon>Viridiplantae</taxon>
        <taxon>Streptophyta</taxon>
        <taxon>Embryophyta</taxon>
        <taxon>Bryophyta</taxon>
        <taxon>Bryophytina</taxon>
        <taxon>Bryopsida</taxon>
        <taxon>Funariidae</taxon>
        <taxon>Funariales</taxon>
        <taxon>Funariaceae</taxon>
        <taxon>Physcomitrium</taxon>
    </lineage>
</organism>
<reference evidence="2 3" key="1">
    <citation type="journal article" date="2008" name="Science">
        <title>The Physcomitrella genome reveals evolutionary insights into the conquest of land by plants.</title>
        <authorList>
            <person name="Rensing S."/>
            <person name="Lang D."/>
            <person name="Zimmer A."/>
            <person name="Terry A."/>
            <person name="Salamov A."/>
            <person name="Shapiro H."/>
            <person name="Nishiyama T."/>
            <person name="Perroud P.-F."/>
            <person name="Lindquist E."/>
            <person name="Kamisugi Y."/>
            <person name="Tanahashi T."/>
            <person name="Sakakibara K."/>
            <person name="Fujita T."/>
            <person name="Oishi K."/>
            <person name="Shin-I T."/>
            <person name="Kuroki Y."/>
            <person name="Toyoda A."/>
            <person name="Suzuki Y."/>
            <person name="Hashimoto A."/>
            <person name="Yamaguchi K."/>
            <person name="Sugano A."/>
            <person name="Kohara Y."/>
            <person name="Fujiyama A."/>
            <person name="Anterola A."/>
            <person name="Aoki S."/>
            <person name="Ashton N."/>
            <person name="Barbazuk W.B."/>
            <person name="Barker E."/>
            <person name="Bennetzen J."/>
            <person name="Bezanilla M."/>
            <person name="Blankenship R."/>
            <person name="Cho S.H."/>
            <person name="Dutcher S."/>
            <person name="Estelle M."/>
            <person name="Fawcett J.A."/>
            <person name="Gundlach H."/>
            <person name="Hanada K."/>
            <person name="Heyl A."/>
            <person name="Hicks K.A."/>
            <person name="Hugh J."/>
            <person name="Lohr M."/>
            <person name="Mayer K."/>
            <person name="Melkozernov A."/>
            <person name="Murata T."/>
            <person name="Nelson D."/>
            <person name="Pils B."/>
            <person name="Prigge M."/>
            <person name="Reiss B."/>
            <person name="Renner T."/>
            <person name="Rombauts S."/>
            <person name="Rushton P."/>
            <person name="Sanderfoot A."/>
            <person name="Schween G."/>
            <person name="Shiu S.-H."/>
            <person name="Stueber K."/>
            <person name="Theodoulou F.L."/>
            <person name="Tu H."/>
            <person name="Van de Peer Y."/>
            <person name="Verrier P.J."/>
            <person name="Waters E."/>
            <person name="Wood A."/>
            <person name="Yang L."/>
            <person name="Cove D."/>
            <person name="Cuming A."/>
            <person name="Hasebe M."/>
            <person name="Lucas S."/>
            <person name="Mishler D.B."/>
            <person name="Reski R."/>
            <person name="Grigoriev I."/>
            <person name="Quatrano R.S."/>
            <person name="Boore J.L."/>
        </authorList>
    </citation>
    <scope>NUCLEOTIDE SEQUENCE [LARGE SCALE GENOMIC DNA]</scope>
    <source>
        <strain evidence="2 3">cv. Gransden 2004</strain>
    </source>
</reference>
<accession>A0A7I3Z3F3</accession>
<evidence type="ECO:0000313" key="2">
    <source>
        <dbReference type="EnsemblPlants" id="PAC:32920473.CDS.1"/>
    </source>
</evidence>